<evidence type="ECO:0000313" key="5">
    <source>
        <dbReference type="Proteomes" id="UP000239576"/>
    </source>
</evidence>
<evidence type="ECO:0000256" key="2">
    <source>
        <dbReference type="SAM" id="Phobius"/>
    </source>
</evidence>
<sequence>MEYSPNRVGQATLKRLRKLPLVILPIAGLLLTIPIGLKVWTELDRAKLDAPYRYNFERPSPGSVTQTLEQEIAFYQDRIRQDPSGGMNRALLAKAYIKMARATGETSWYLLGEQTAQESLVKLPFSNDGALMALARVATAKHDFREALRLSQKATPNEDTLAVQVTTNLAIGKVKDASQAADRLVARNPDLAALTLRALVDVSQGKDQAAMQAFQQGLVAEEPEETGSSVWARTVLGRLYFKRGQLDMAEKLYREALRVLPQYPPAVLNLAELEVRRGDYRAAEKLYSKIFLTSQRSPTVYDHIVFRGMARVKELQGDPQSATEWRDRAEARLRQDLTAFGHRRELARLLLERGRPPDLTEALSLMQQEVQVRRDAETMDTLAWVLSRMGRGQDAQQATQEALRWGIRDAALFKRAGTIAQTLGNTTQANALFKAAQETDPTFDEQAQKALGLGVGLLGLN</sequence>
<dbReference type="AlphaFoldDB" id="A0A2T1EHK9"/>
<protein>
    <recommendedName>
        <fullName evidence="3">MalT-like TPR region domain-containing protein</fullName>
    </recommendedName>
</protein>
<dbReference type="OrthoDB" id="439209at2"/>
<reference evidence="5" key="1">
    <citation type="submission" date="2018-02" db="EMBL/GenBank/DDBJ databases">
        <authorList>
            <person name="Moore K."/>
            <person name="Momper L."/>
        </authorList>
    </citation>
    <scope>NUCLEOTIDE SEQUENCE [LARGE SCALE GENOMIC DNA]</scope>
    <source>
        <strain evidence="5">ULC18</strain>
    </source>
</reference>
<dbReference type="RefSeq" id="WP_106255379.1">
    <property type="nucleotide sequence ID" value="NZ_CAWNSW010000017.1"/>
</dbReference>
<dbReference type="InterPro" id="IPR041617">
    <property type="entry name" value="TPR_MalT"/>
</dbReference>
<dbReference type="PANTHER" id="PTHR44216">
    <property type="entry name" value="PROTEIN O-MANNOSYL-TRANSFERASE TMTC2"/>
    <property type="match status" value="1"/>
</dbReference>
<reference evidence="4 5" key="2">
    <citation type="submission" date="2018-03" db="EMBL/GenBank/DDBJ databases">
        <title>The ancient ancestry and fast evolution of plastids.</title>
        <authorList>
            <person name="Moore K.R."/>
            <person name="Magnabosco C."/>
            <person name="Momper L."/>
            <person name="Gold D.A."/>
            <person name="Bosak T."/>
            <person name="Fournier G.P."/>
        </authorList>
    </citation>
    <scope>NUCLEOTIDE SEQUENCE [LARGE SCALE GENOMIC DNA]</scope>
    <source>
        <strain evidence="4 5">ULC18</strain>
    </source>
</reference>
<keyword evidence="5" id="KW-1185">Reference proteome</keyword>
<dbReference type="GO" id="GO:0000030">
    <property type="term" value="F:mannosyltransferase activity"/>
    <property type="evidence" value="ECO:0007669"/>
    <property type="project" value="TreeGrafter"/>
</dbReference>
<dbReference type="PROSITE" id="PS50005">
    <property type="entry name" value="TPR"/>
    <property type="match status" value="1"/>
</dbReference>
<keyword evidence="2" id="KW-0812">Transmembrane</keyword>
<evidence type="ECO:0000313" key="4">
    <source>
        <dbReference type="EMBL" id="PSB32168.1"/>
    </source>
</evidence>
<name>A0A2T1EHK9_9CYAN</name>
<dbReference type="InterPro" id="IPR011990">
    <property type="entry name" value="TPR-like_helical_dom_sf"/>
</dbReference>
<organism evidence="4 5">
    <name type="scientific">Stenomitos frigidus ULC18</name>
    <dbReference type="NCBI Taxonomy" id="2107698"/>
    <lineage>
        <taxon>Bacteria</taxon>
        <taxon>Bacillati</taxon>
        <taxon>Cyanobacteriota</taxon>
        <taxon>Cyanophyceae</taxon>
        <taxon>Leptolyngbyales</taxon>
        <taxon>Leptolyngbyaceae</taxon>
        <taxon>Stenomitos</taxon>
    </lineage>
</organism>
<dbReference type="InterPro" id="IPR052384">
    <property type="entry name" value="TMTC_O-mannosyltransferase"/>
</dbReference>
<dbReference type="SMART" id="SM00028">
    <property type="entry name" value="TPR"/>
    <property type="match status" value="3"/>
</dbReference>
<dbReference type="GO" id="GO:0035269">
    <property type="term" value="P:protein O-linked glycosylation via mannose"/>
    <property type="evidence" value="ECO:0007669"/>
    <property type="project" value="TreeGrafter"/>
</dbReference>
<dbReference type="EMBL" id="PVWK01000029">
    <property type="protein sequence ID" value="PSB32168.1"/>
    <property type="molecule type" value="Genomic_DNA"/>
</dbReference>
<keyword evidence="2" id="KW-0472">Membrane</keyword>
<accession>A0A2T1EHK9</accession>
<gene>
    <name evidence="4" type="ORF">C7B82_05865</name>
</gene>
<dbReference type="Gene3D" id="1.25.40.10">
    <property type="entry name" value="Tetratricopeptide repeat domain"/>
    <property type="match status" value="1"/>
</dbReference>
<evidence type="ECO:0000256" key="1">
    <source>
        <dbReference type="PROSITE-ProRule" id="PRU00339"/>
    </source>
</evidence>
<dbReference type="Pfam" id="PF17874">
    <property type="entry name" value="TPR_MalT"/>
    <property type="match status" value="1"/>
</dbReference>
<keyword evidence="1" id="KW-0802">TPR repeat</keyword>
<dbReference type="InterPro" id="IPR019734">
    <property type="entry name" value="TPR_rpt"/>
</dbReference>
<evidence type="ECO:0000259" key="3">
    <source>
        <dbReference type="Pfam" id="PF17874"/>
    </source>
</evidence>
<keyword evidence="2" id="KW-1133">Transmembrane helix</keyword>
<dbReference type="PANTHER" id="PTHR44216:SF3">
    <property type="entry name" value="PROTEIN O-MANNOSYL-TRANSFERASE TMTC2"/>
    <property type="match status" value="1"/>
</dbReference>
<feature type="domain" description="MalT-like TPR region" evidence="3">
    <location>
        <begin position="135"/>
        <end position="404"/>
    </location>
</feature>
<dbReference type="SUPFAM" id="SSF48452">
    <property type="entry name" value="TPR-like"/>
    <property type="match status" value="2"/>
</dbReference>
<feature type="repeat" description="TPR" evidence="1">
    <location>
        <begin position="230"/>
        <end position="263"/>
    </location>
</feature>
<proteinExistence type="predicted"/>
<dbReference type="Proteomes" id="UP000239576">
    <property type="component" value="Unassembled WGS sequence"/>
</dbReference>
<comment type="caution">
    <text evidence="4">The sequence shown here is derived from an EMBL/GenBank/DDBJ whole genome shotgun (WGS) entry which is preliminary data.</text>
</comment>
<feature type="transmembrane region" description="Helical" evidence="2">
    <location>
        <begin position="21"/>
        <end position="40"/>
    </location>
</feature>